<dbReference type="GO" id="GO:0051301">
    <property type="term" value="P:cell division"/>
    <property type="evidence" value="ECO:0007669"/>
    <property type="project" value="UniProtKB-KW"/>
</dbReference>
<dbReference type="Proteomes" id="UP001161257">
    <property type="component" value="Unassembled WGS sequence"/>
</dbReference>
<comment type="subcellular location">
    <subcellularLocation>
        <location evidence="1">Periplasm</location>
    </subcellularLocation>
</comment>
<keyword evidence="5 8" id="KW-0732">Signal</keyword>
<keyword evidence="9" id="KW-0131">Cell cycle</keyword>
<comment type="similarity">
    <text evidence="3">Belongs to the AlgF family.</text>
</comment>
<accession>A0AA37VST9</accession>
<comment type="caution">
    <text evidence="9">The sequence shown here is derived from an EMBL/GenBank/DDBJ whole genome shotgun (WGS) entry which is preliminary data.</text>
</comment>
<feature type="signal peptide" evidence="8">
    <location>
        <begin position="1"/>
        <end position="23"/>
    </location>
</feature>
<dbReference type="InterPro" id="IPR035422">
    <property type="entry name" value="AlgF"/>
</dbReference>
<dbReference type="Pfam" id="PF11182">
    <property type="entry name" value="AlgF"/>
    <property type="match status" value="1"/>
</dbReference>
<evidence type="ECO:0000256" key="7">
    <source>
        <dbReference type="ARBA" id="ARBA00022841"/>
    </source>
</evidence>
<organism evidence="9 10">
    <name type="scientific">Pseudomonas putida</name>
    <name type="common">Arthrobacter siderocapsulatus</name>
    <dbReference type="NCBI Taxonomy" id="303"/>
    <lineage>
        <taxon>Bacteria</taxon>
        <taxon>Pseudomonadati</taxon>
        <taxon>Pseudomonadota</taxon>
        <taxon>Gammaproteobacteria</taxon>
        <taxon>Pseudomonadales</taxon>
        <taxon>Pseudomonadaceae</taxon>
        <taxon>Pseudomonas</taxon>
    </lineage>
</organism>
<dbReference type="GO" id="GO:0042597">
    <property type="term" value="C:periplasmic space"/>
    <property type="evidence" value="ECO:0007669"/>
    <property type="project" value="UniProtKB-SubCell"/>
</dbReference>
<evidence type="ECO:0000256" key="6">
    <source>
        <dbReference type="ARBA" id="ARBA00022764"/>
    </source>
</evidence>
<evidence type="ECO:0000313" key="10">
    <source>
        <dbReference type="Proteomes" id="UP001161257"/>
    </source>
</evidence>
<dbReference type="AlphaFoldDB" id="A0AA37VST9"/>
<evidence type="ECO:0000256" key="1">
    <source>
        <dbReference type="ARBA" id="ARBA00004418"/>
    </source>
</evidence>
<evidence type="ECO:0000256" key="2">
    <source>
        <dbReference type="ARBA" id="ARBA00005182"/>
    </source>
</evidence>
<dbReference type="GO" id="GO:0042121">
    <property type="term" value="P:alginic acid biosynthetic process"/>
    <property type="evidence" value="ECO:0007669"/>
    <property type="project" value="UniProtKB-KW"/>
</dbReference>
<comment type="pathway">
    <text evidence="2">Glycan biosynthesis; alginate biosynthesis.</text>
</comment>
<keyword evidence="9" id="KW-0132">Cell division</keyword>
<feature type="chain" id="PRO_5041231441" description="Alginate biosynthesis protein AlgF" evidence="8">
    <location>
        <begin position="24"/>
        <end position="219"/>
    </location>
</feature>
<evidence type="ECO:0000256" key="5">
    <source>
        <dbReference type="ARBA" id="ARBA00022729"/>
    </source>
</evidence>
<evidence type="ECO:0000313" key="9">
    <source>
        <dbReference type="EMBL" id="GLO35957.1"/>
    </source>
</evidence>
<evidence type="ECO:0000256" key="4">
    <source>
        <dbReference type="ARBA" id="ARBA00013964"/>
    </source>
</evidence>
<evidence type="ECO:0000256" key="8">
    <source>
        <dbReference type="SAM" id="SignalP"/>
    </source>
</evidence>
<gene>
    <name evidence="9" type="primary">wssG</name>
    <name evidence="9" type="ORF">PPUN14671_27910</name>
</gene>
<proteinExistence type="inferred from homology"/>
<sequence length="219" mass="22287">MKARILLLATLLAGGALPCAAQAEGKLAQLYAPRPPAGSAFVRVLQPADNAIDVQVGQNPSQQLGAGKLASGYNVVKGGEPFTVRMAGKAVGTLTVAADTYQSLVLHQGTLLVLDDGAASEDALKAELRFYNLAGNCPAGQLQVQGGPALFTEVAARSSKARAINPVSASLTAGCGATQAKALALPPLQPGDHYALFLTGDASQPVLRGELGSTAPFTR</sequence>
<name>A0AA37VST9_PSEPU</name>
<reference evidence="9" key="1">
    <citation type="submission" date="2023-01" db="EMBL/GenBank/DDBJ databases">
        <title>Whole-genome sequence of Pseudomonas putida NBRC 14671.</title>
        <authorList>
            <person name="Morohoshi T."/>
            <person name="Someya N."/>
        </authorList>
    </citation>
    <scope>NUCLEOTIDE SEQUENCE</scope>
    <source>
        <strain evidence="9">NBRC 14671</strain>
    </source>
</reference>
<keyword evidence="6" id="KW-0574">Periplasm</keyword>
<protein>
    <recommendedName>
        <fullName evidence="4">Alginate biosynthesis protein AlgF</fullName>
    </recommendedName>
</protein>
<keyword evidence="7" id="KW-0016">Alginate biosynthesis</keyword>
<evidence type="ECO:0000256" key="3">
    <source>
        <dbReference type="ARBA" id="ARBA00010033"/>
    </source>
</evidence>
<dbReference type="EMBL" id="BSKJ01000005">
    <property type="protein sequence ID" value="GLO35957.1"/>
    <property type="molecule type" value="Genomic_DNA"/>
</dbReference>
<dbReference type="RefSeq" id="WP_284354183.1">
    <property type="nucleotide sequence ID" value="NZ_BSKF01000003.1"/>
</dbReference>